<organism evidence="3 4">
    <name type="scientific">Microbulbifer epialgicus</name>
    <dbReference type="NCBI Taxonomy" id="393907"/>
    <lineage>
        <taxon>Bacteria</taxon>
        <taxon>Pseudomonadati</taxon>
        <taxon>Pseudomonadota</taxon>
        <taxon>Gammaproteobacteria</taxon>
        <taxon>Cellvibrionales</taxon>
        <taxon>Microbulbiferaceae</taxon>
        <taxon>Microbulbifer</taxon>
    </lineage>
</organism>
<keyword evidence="1" id="KW-0812">Transmembrane</keyword>
<evidence type="ECO:0000313" key="4">
    <source>
        <dbReference type="Proteomes" id="UP001569428"/>
    </source>
</evidence>
<evidence type="ECO:0000256" key="1">
    <source>
        <dbReference type="SAM" id="Phobius"/>
    </source>
</evidence>
<comment type="caution">
    <text evidence="3">The sequence shown here is derived from an EMBL/GenBank/DDBJ whole genome shotgun (WGS) entry which is preliminary data.</text>
</comment>
<dbReference type="Proteomes" id="UP001569428">
    <property type="component" value="Unassembled WGS sequence"/>
</dbReference>
<keyword evidence="1" id="KW-1133">Transmembrane helix</keyword>
<feature type="domain" description="DotM C-terminal cytoplasmic" evidence="2">
    <location>
        <begin position="251"/>
        <end position="428"/>
    </location>
</feature>
<dbReference type="EMBL" id="JBGMEK010000001">
    <property type="protein sequence ID" value="MFA0809400.1"/>
    <property type="molecule type" value="Genomic_DNA"/>
</dbReference>
<keyword evidence="4" id="KW-1185">Reference proteome</keyword>
<name>A0ABV4NUY5_9GAMM</name>
<keyword evidence="1" id="KW-0472">Membrane</keyword>
<dbReference type="Pfam" id="PF23127">
    <property type="entry name" value="DotM_C"/>
    <property type="match status" value="1"/>
</dbReference>
<dbReference type="InterPro" id="IPR056464">
    <property type="entry name" value="DotM_C"/>
</dbReference>
<feature type="transmembrane region" description="Helical" evidence="1">
    <location>
        <begin position="114"/>
        <end position="135"/>
    </location>
</feature>
<reference evidence="3 4" key="1">
    <citation type="submission" date="2024-08" db="EMBL/GenBank/DDBJ databases">
        <authorList>
            <person name="Ishaq N."/>
        </authorList>
    </citation>
    <scope>NUCLEOTIDE SEQUENCE [LARGE SCALE GENOMIC DNA]</scope>
    <source>
        <strain evidence="3 4">DSM 18651</strain>
    </source>
</reference>
<evidence type="ECO:0000313" key="3">
    <source>
        <dbReference type="EMBL" id="MFA0809400.1"/>
    </source>
</evidence>
<sequence length="450" mass="51121">MVTRNTNHNGSNDTTMIAIGVAFVFALLFVVLWFTFHTYLSIAVVKIAWWCIPVIEYTHAYSYKIAISLGVSTKTVDLLIPAEIINELPNLKYWLPRIDPSQIKFKKFVELLEVISYALRILLPFLTVISIIYIVKRSKTARMNRVMNIMSLAKLSMDQFPQIRPAIIENLLKKDPDTGYFRREASPIRFAIINGLIKAYKTDFRGALISEIVTPVFNKQYKNKEGYEYIVDNYSKGISKLHNRCILDTKETERVFINQLGKVWTSSDNLPPFIRGLYAALIAFVCADKDTSIKLLDQFNRSWIPPKKSGLFFNKTTVSAFININGVDDVIAKYEHADSVQEILSNHAYVNTVMAVLLEAARTKGSLATSLFIWLKVVDRNLWYSLNQEGGQCAWTEGAGPRAHKLAEIKAKGPLYHPFVDTAVAGYEDYLRNTEGWLPLAEDLPKTDRG</sequence>
<accession>A0ABV4NUY5</accession>
<feature type="transmembrane region" description="Helical" evidence="1">
    <location>
        <begin position="16"/>
        <end position="36"/>
    </location>
</feature>
<gene>
    <name evidence="3" type="ORF">ACCI49_00590</name>
</gene>
<proteinExistence type="predicted"/>
<evidence type="ECO:0000259" key="2">
    <source>
        <dbReference type="Pfam" id="PF23127"/>
    </source>
</evidence>
<protein>
    <recommendedName>
        <fullName evidence="2">DotM C-terminal cytoplasmic domain-containing protein</fullName>
    </recommendedName>
</protein>